<dbReference type="InterPro" id="IPR051322">
    <property type="entry name" value="AA_ABC_Transporter_Permease"/>
</dbReference>
<dbReference type="PANTHER" id="PTHR30450">
    <property type="entry name" value="ABC TRANSPORTER PERMEASE"/>
    <property type="match status" value="1"/>
</dbReference>
<accession>A0ABY0V4U8</accession>
<feature type="transmembrane region" description="Helical" evidence="7">
    <location>
        <begin position="182"/>
        <end position="204"/>
    </location>
</feature>
<name>A0ABY0V4U8_9ACTO</name>
<keyword evidence="6 7" id="KW-0472">Membrane</keyword>
<evidence type="ECO:0000256" key="3">
    <source>
        <dbReference type="ARBA" id="ARBA00022475"/>
    </source>
</evidence>
<evidence type="ECO:0000256" key="1">
    <source>
        <dbReference type="ARBA" id="ARBA00004651"/>
    </source>
</evidence>
<evidence type="ECO:0000256" key="5">
    <source>
        <dbReference type="ARBA" id="ARBA00022989"/>
    </source>
</evidence>
<dbReference type="SUPFAM" id="SSF161098">
    <property type="entry name" value="MetI-like"/>
    <property type="match status" value="1"/>
</dbReference>
<dbReference type="Gene3D" id="1.10.3720.10">
    <property type="entry name" value="MetI-like"/>
    <property type="match status" value="1"/>
</dbReference>
<evidence type="ECO:0000256" key="6">
    <source>
        <dbReference type="ARBA" id="ARBA00023136"/>
    </source>
</evidence>
<keyword evidence="2 7" id="KW-0813">Transport</keyword>
<dbReference type="InterPro" id="IPR035906">
    <property type="entry name" value="MetI-like_sf"/>
</dbReference>
<dbReference type="PROSITE" id="PS50928">
    <property type="entry name" value="ABC_TM1"/>
    <property type="match status" value="1"/>
</dbReference>
<organism evidence="9 10">
    <name type="scientific">Schaalia radingae</name>
    <dbReference type="NCBI Taxonomy" id="131110"/>
    <lineage>
        <taxon>Bacteria</taxon>
        <taxon>Bacillati</taxon>
        <taxon>Actinomycetota</taxon>
        <taxon>Actinomycetes</taxon>
        <taxon>Actinomycetales</taxon>
        <taxon>Actinomycetaceae</taxon>
        <taxon>Schaalia</taxon>
    </lineage>
</organism>
<protein>
    <submittedName>
        <fullName evidence="9">D-methionine transport system permease protein</fullName>
    </submittedName>
</protein>
<evidence type="ECO:0000256" key="2">
    <source>
        <dbReference type="ARBA" id="ARBA00022448"/>
    </source>
</evidence>
<dbReference type="Pfam" id="PF00528">
    <property type="entry name" value="BPD_transp_1"/>
    <property type="match status" value="1"/>
</dbReference>
<feature type="transmembrane region" description="Helical" evidence="7">
    <location>
        <begin position="119"/>
        <end position="140"/>
    </location>
</feature>
<comment type="subcellular location">
    <subcellularLocation>
        <location evidence="1 7">Cell membrane</location>
        <topology evidence="1 7">Multi-pass membrane protein</topology>
    </subcellularLocation>
</comment>
<proteinExistence type="inferred from homology"/>
<feature type="transmembrane region" description="Helical" evidence="7">
    <location>
        <begin position="49"/>
        <end position="71"/>
    </location>
</feature>
<evidence type="ECO:0000256" key="7">
    <source>
        <dbReference type="RuleBase" id="RU363032"/>
    </source>
</evidence>
<dbReference type="Proteomes" id="UP000198976">
    <property type="component" value="Chromosome I"/>
</dbReference>
<comment type="similarity">
    <text evidence="7">Belongs to the binding-protein-dependent transport system permease family.</text>
</comment>
<evidence type="ECO:0000313" key="9">
    <source>
        <dbReference type="EMBL" id="SDT85662.1"/>
    </source>
</evidence>
<feature type="transmembrane region" description="Helical" evidence="7">
    <location>
        <begin position="83"/>
        <end position="107"/>
    </location>
</feature>
<evidence type="ECO:0000313" key="10">
    <source>
        <dbReference type="Proteomes" id="UP000198976"/>
    </source>
</evidence>
<keyword evidence="4 7" id="KW-0812">Transmembrane</keyword>
<gene>
    <name evidence="9" type="ORF">SAMN04489714_0125</name>
</gene>
<reference evidence="9 10" key="1">
    <citation type="submission" date="2016-10" db="EMBL/GenBank/DDBJ databases">
        <authorList>
            <person name="Varghese N."/>
            <person name="Submissions S."/>
        </authorList>
    </citation>
    <scope>NUCLEOTIDE SEQUENCE [LARGE SCALE GENOMIC DNA]</scope>
    <source>
        <strain evidence="9 10">DSM 9169</strain>
    </source>
</reference>
<keyword evidence="3" id="KW-1003">Cell membrane</keyword>
<evidence type="ECO:0000256" key="4">
    <source>
        <dbReference type="ARBA" id="ARBA00022692"/>
    </source>
</evidence>
<dbReference type="EMBL" id="LT629792">
    <property type="protein sequence ID" value="SDT85662.1"/>
    <property type="molecule type" value="Genomic_DNA"/>
</dbReference>
<dbReference type="PANTHER" id="PTHR30450:SF1">
    <property type="entry name" value="D-METHIONINE TRANSPORT SYSTEM PERMEASE PROTEIN METI-RELATED"/>
    <property type="match status" value="1"/>
</dbReference>
<evidence type="ECO:0000259" key="8">
    <source>
        <dbReference type="PROSITE" id="PS50928"/>
    </source>
</evidence>
<keyword evidence="5 7" id="KW-1133">Transmembrane helix</keyword>
<sequence>MIMNHVLLAAHIGVAQFQSAMMSIAADKPTWGDNPALTKQFLPAVWETLVMTGVATLVTVIFGLPLGLLVVNTSRHGLTPNRIVHQVLGVIVNVGRSFPFIILLIAIVPLTRFLVGTTLGWKAAMPSLIIGAIPFFARLVETNVLAVSRGKIEAAQMMGASNQRIYWGVQVREALPALIQSVTVLAITLIGYSAMAGAVGAGGLGKLAINYGYNQFMPDVMLCAVVAIIIIVQVIQMMGDMISRLVDHR</sequence>
<dbReference type="CDD" id="cd06261">
    <property type="entry name" value="TM_PBP2"/>
    <property type="match status" value="1"/>
</dbReference>
<feature type="transmembrane region" description="Helical" evidence="7">
    <location>
        <begin position="216"/>
        <end position="235"/>
    </location>
</feature>
<keyword evidence="10" id="KW-1185">Reference proteome</keyword>
<dbReference type="InterPro" id="IPR000515">
    <property type="entry name" value="MetI-like"/>
</dbReference>
<feature type="domain" description="ABC transmembrane type-1" evidence="8">
    <location>
        <begin position="45"/>
        <end position="239"/>
    </location>
</feature>